<accession>A0A7I7SQN8</accession>
<dbReference type="GO" id="GO:0016747">
    <property type="term" value="F:acyltransferase activity, transferring groups other than amino-acyl groups"/>
    <property type="evidence" value="ECO:0007669"/>
    <property type="project" value="InterPro"/>
</dbReference>
<keyword evidence="1 4" id="KW-0808">Transferase</keyword>
<dbReference type="PROSITE" id="PS51186">
    <property type="entry name" value="GNAT"/>
    <property type="match status" value="1"/>
</dbReference>
<dbReference type="Pfam" id="PF24553">
    <property type="entry name" value="Rv0428c_C"/>
    <property type="match status" value="1"/>
</dbReference>
<reference evidence="4 5" key="1">
    <citation type="journal article" date="2019" name="Emerg. Microbes Infect.">
        <title>Comprehensive subspecies identification of 175 nontuberculous mycobacteria species based on 7547 genomic profiles.</title>
        <authorList>
            <person name="Matsumoto Y."/>
            <person name="Kinjo T."/>
            <person name="Motooka D."/>
            <person name="Nabeya D."/>
            <person name="Jung N."/>
            <person name="Uechi K."/>
            <person name="Horii T."/>
            <person name="Iida T."/>
            <person name="Fujita J."/>
            <person name="Nakamura S."/>
        </authorList>
    </citation>
    <scope>NUCLEOTIDE SEQUENCE [LARGE SCALE GENOMIC DNA]</scope>
    <source>
        <strain evidence="4 5">JCM 30395</strain>
    </source>
</reference>
<keyword evidence="5" id="KW-1185">Reference proteome</keyword>
<name>A0A7I7SQN8_9MYCO</name>
<dbReference type="InterPro" id="IPR056934">
    <property type="entry name" value="SH3_Rv0428c"/>
</dbReference>
<dbReference type="Gene3D" id="3.40.630.30">
    <property type="match status" value="1"/>
</dbReference>
<dbReference type="EMBL" id="AP022595">
    <property type="protein sequence ID" value="BBY59063.1"/>
    <property type="molecule type" value="Genomic_DNA"/>
</dbReference>
<keyword evidence="2" id="KW-0012">Acyltransferase</keyword>
<dbReference type="AlphaFoldDB" id="A0A7I7SQN8"/>
<dbReference type="InterPro" id="IPR016181">
    <property type="entry name" value="Acyl_CoA_acyltransferase"/>
</dbReference>
<protein>
    <submittedName>
        <fullName evidence="4">N-acetyltransferase</fullName>
    </submittedName>
</protein>
<evidence type="ECO:0000259" key="3">
    <source>
        <dbReference type="PROSITE" id="PS51186"/>
    </source>
</evidence>
<proteinExistence type="predicted"/>
<feature type="domain" description="N-acetyltransferase" evidence="3">
    <location>
        <begin position="153"/>
        <end position="298"/>
    </location>
</feature>
<dbReference type="Proteomes" id="UP000466445">
    <property type="component" value="Chromosome"/>
</dbReference>
<dbReference type="InterPro" id="IPR000182">
    <property type="entry name" value="GNAT_dom"/>
</dbReference>
<sequence length="302" mass="32344">MPPVGSRVSLRYRLPASSTPPLTDVIGDLQAVEPVIVVRTKSDGLVEVNPADVVAVRELSVVPVRASEIRALEHAATLAWPGTEQQWQGGWLLRAGGGYTSRANSAVPLDFSATLDALPGIVDWYGQRGLPPWLALPERLLAIRAEGIKHTRVMVGDLTGDLTGVEADPEVALLARPDAAWLAGYERDVPAEVLTAVVNGEVVFASLGTAAVGRAAVTTAPDGTRWLGISAVHVGARIRRRGHARRLCGALLGWGTERGATRAYVQVLSDNEGAILLYHSLGFRLHHHHRYVDARSLTARSL</sequence>
<evidence type="ECO:0000313" key="5">
    <source>
        <dbReference type="Proteomes" id="UP000466445"/>
    </source>
</evidence>
<evidence type="ECO:0000256" key="2">
    <source>
        <dbReference type="ARBA" id="ARBA00023315"/>
    </source>
</evidence>
<dbReference type="InterPro" id="IPR050832">
    <property type="entry name" value="Bact_Acetyltransf"/>
</dbReference>
<dbReference type="Pfam" id="PF24551">
    <property type="entry name" value="SH3_Rv0428c"/>
    <property type="match status" value="1"/>
</dbReference>
<dbReference type="PANTHER" id="PTHR43877">
    <property type="entry name" value="AMINOALKYLPHOSPHONATE N-ACETYLTRANSFERASE-RELATED-RELATED"/>
    <property type="match status" value="1"/>
</dbReference>
<dbReference type="KEGG" id="msar:MSAR_21990"/>
<dbReference type="InterPro" id="IPR056935">
    <property type="entry name" value="Rv0428c-like_C"/>
</dbReference>
<organism evidence="4 5">
    <name type="scientific">Mycolicibacterium sarraceniae</name>
    <dbReference type="NCBI Taxonomy" id="1534348"/>
    <lineage>
        <taxon>Bacteria</taxon>
        <taxon>Bacillati</taxon>
        <taxon>Actinomycetota</taxon>
        <taxon>Actinomycetes</taxon>
        <taxon>Mycobacteriales</taxon>
        <taxon>Mycobacteriaceae</taxon>
        <taxon>Mycolicibacterium</taxon>
    </lineage>
</organism>
<dbReference type="SUPFAM" id="SSF55729">
    <property type="entry name" value="Acyl-CoA N-acyltransferases (Nat)"/>
    <property type="match status" value="1"/>
</dbReference>
<evidence type="ECO:0000313" key="4">
    <source>
        <dbReference type="EMBL" id="BBY59063.1"/>
    </source>
</evidence>
<evidence type="ECO:0000256" key="1">
    <source>
        <dbReference type="ARBA" id="ARBA00022679"/>
    </source>
</evidence>
<gene>
    <name evidence="4" type="ORF">MSAR_21990</name>
</gene>